<dbReference type="Gene3D" id="3.40.50.11210">
    <property type="entry name" value="Rap/Ran-GAP"/>
    <property type="match status" value="1"/>
</dbReference>
<dbReference type="Pfam" id="PF03542">
    <property type="entry name" value="Tuberin"/>
    <property type="match status" value="1"/>
</dbReference>
<feature type="region of interest" description="Disordered" evidence="2">
    <location>
        <begin position="758"/>
        <end position="811"/>
    </location>
</feature>
<feature type="compositionally biased region" description="Basic and acidic residues" evidence="2">
    <location>
        <begin position="642"/>
        <end position="655"/>
    </location>
</feature>
<evidence type="ECO:0000256" key="1">
    <source>
        <dbReference type="ARBA" id="ARBA00022468"/>
    </source>
</evidence>
<dbReference type="InterPro" id="IPR000331">
    <property type="entry name" value="Rap/Ran_GAP_dom"/>
</dbReference>
<dbReference type="GO" id="GO:0005634">
    <property type="term" value="C:nucleus"/>
    <property type="evidence" value="ECO:0007669"/>
    <property type="project" value="InterPro"/>
</dbReference>
<dbReference type="GO" id="GO:0032007">
    <property type="term" value="P:negative regulation of TOR signaling"/>
    <property type="evidence" value="ECO:0007669"/>
    <property type="project" value="TreeGrafter"/>
</dbReference>
<dbReference type="PROSITE" id="PS50085">
    <property type="entry name" value="RAPGAP"/>
    <property type="match status" value="1"/>
</dbReference>
<dbReference type="InterPro" id="IPR018515">
    <property type="entry name" value="Tuberin-type_domain"/>
</dbReference>
<feature type="compositionally biased region" description="Low complexity" evidence="2">
    <location>
        <begin position="48"/>
        <end position="60"/>
    </location>
</feature>
<feature type="region of interest" description="Disordered" evidence="2">
    <location>
        <begin position="843"/>
        <end position="865"/>
    </location>
</feature>
<proteinExistence type="predicted"/>
<dbReference type="InterPro" id="IPR024584">
    <property type="entry name" value="Tuberin_N"/>
</dbReference>
<organism evidence="4 5">
    <name type="scientific">Penicillium salamii</name>
    <dbReference type="NCBI Taxonomy" id="1612424"/>
    <lineage>
        <taxon>Eukaryota</taxon>
        <taxon>Fungi</taxon>
        <taxon>Dikarya</taxon>
        <taxon>Ascomycota</taxon>
        <taxon>Pezizomycotina</taxon>
        <taxon>Eurotiomycetes</taxon>
        <taxon>Eurotiomycetidae</taxon>
        <taxon>Eurotiales</taxon>
        <taxon>Aspergillaceae</taxon>
        <taxon>Penicillium</taxon>
    </lineage>
</organism>
<reference evidence="4" key="1">
    <citation type="submission" date="2021-07" db="EMBL/GenBank/DDBJ databases">
        <authorList>
            <person name="Branca A.L. A."/>
        </authorList>
    </citation>
    <scope>NUCLEOTIDE SEQUENCE</scope>
</reference>
<dbReference type="InterPro" id="IPR035974">
    <property type="entry name" value="Rap/Ran-GAP_sf"/>
</dbReference>
<dbReference type="PANTHER" id="PTHR10063:SF0">
    <property type="entry name" value="TUBERIN"/>
    <property type="match status" value="1"/>
</dbReference>
<feature type="region of interest" description="Disordered" evidence="2">
    <location>
        <begin position="44"/>
        <end position="67"/>
    </location>
</feature>
<dbReference type="FunFam" id="3.40.50.11210:FF:000007">
    <property type="entry name" value="Tuberous sclerosis 2"/>
    <property type="match status" value="1"/>
</dbReference>
<dbReference type="GO" id="GO:0051056">
    <property type="term" value="P:regulation of small GTPase mediated signal transduction"/>
    <property type="evidence" value="ECO:0007669"/>
    <property type="project" value="InterPro"/>
</dbReference>
<feature type="region of interest" description="Disordered" evidence="2">
    <location>
        <begin position="642"/>
        <end position="664"/>
    </location>
</feature>
<dbReference type="GO" id="GO:0033596">
    <property type="term" value="C:TSC1-TSC2 complex"/>
    <property type="evidence" value="ECO:0007669"/>
    <property type="project" value="TreeGrafter"/>
</dbReference>
<dbReference type="Pfam" id="PF02145">
    <property type="entry name" value="Rap_GAP"/>
    <property type="match status" value="1"/>
</dbReference>
<accession>A0A9W4J9Z9</accession>
<feature type="compositionally biased region" description="Basic and acidic residues" evidence="2">
    <location>
        <begin position="768"/>
        <end position="778"/>
    </location>
</feature>
<gene>
    <name evidence="4" type="ORF">PSALAMII_LOCUS6302</name>
</gene>
<sequence>MVQFRHRVSSAIGRMSSDDAPVSQHKPSSTSFADVFKNLAVGRPKSHSPVSLQESSSDSPSHPDSRATHRLIYGLDSMHRGSVVSSSSDIPSAPDFDTSLQALSQRQNLTQAIEESELLAKTLQWFSSEQSVILWEAAEYLLHHESSLDAQKGGARLLEAIAARQDLSPAARRMVFESIASPAEPDVVASRVQSLISLSDHGRKLDFTGSSILHIISSWIIPLYDTIANARSKSKKTKPTTKHGMTYDEEMLGDLFQFAVDLITLQRKQPSQSEIELLLTETFTTCRRTSVAADIKNSLAVFDAVIVYADVPDASFATLMEVLCSIHASVKSLSGPTSRAVRSLAKSRRQEEMVNTLHEFLRDSCSVEQTRNLNVLRGTLYVFSDFLRAYGQDGMPHLPFDQLIESLHAIAQKDDSRVDADLLDLCLNILEGDYIHVALEQDWKGFAELLMICSRRIGDDSVGSPTPSTNSPLKSAHDETKSYILANLIRISTVIETHWGQLTNEQKQCTVRFFLKIHQHVEPPQAELIINSIRKDKLCYPSENPAWARHCHELIESFVQPRKQSSDIRILALDTLKEALSGHEASLFSPDHGILSLLLKDFSSEHDLLFLESLVSLLTEPATQHADDDTFQLLVTTIAAPMEKDTAKDEPREAASSHSSSRRTSTTSVLELSLTNVCSVGLVKMMLRALSSSSAKAIMAFEVLLQIAQSPSRPTDSRLTALKLLFRLRCDSAGAVTVISTSESDFLMNVLGRNLDGGSKLQASSDTPSRDQPQHEKTAVSPTTKLSMREATPSVNSKTAPRGSVSARGSKLTAPAWTHALPQVLPEQPPGESSPVLFAHAQPEVPSPSEVAEDTESAESTPVETKETGLLRVKMWLELVITLLQREPDWDVYSYVLTHLGPQLGNKDFFKDAIPQVTLLRSILCDQVKNSTFHEPPETTGLKKSDVAACIFDALCMLVSYHDHFAKSEEDDLVRAFMQGIIGSWGGTSRGCIQALSLCCHEIPMSVTKSLTSILDRMSKVITMSNVAVHILEFLALLARLPDVYINLREEEIRTVFGICIRFLQTSREQRYRASEAALRASQSASQSAQSPQSRLSAGSKEIAAHAAEAMESSQDGMAKYIANLTYHVMIFWFLSLKLQDRPKHVNWITSRLIYRDEHGKEVVEESSQVLIDLMQRVAYSDLGETVPFENFPPSPDDGPVSKKSWVVGMSIVSVESAGCSGLSQITKRQASGTTYSVYQQRTAPVLPHQVPPTPDSHLHSDSMPTAILPSHIMLQLSATAFPSPTVMQPIPVPEDDITRRAIANFDRTDIVDGHRIGLVYIGNGQTKEADILGNTGGSPDYEHMLSGLGTEVSLRNPQFNPQGLYADTDGETTYAWRDRVTEIVYHVATMMPTDLERDPACVNKKRNIGNNHVTIVFNRSNLPFNFDTIPSEFNSINIVINPSSRVAYNESGDVDGETDPKKLYYSVQVISKPGFPDVSPAATPKIISGKNLAAFVRILALNASVFSLVWSNKGGEHTSSWRTRLREIKKVRERALAAQAQSFEAAEGAYPGQRRNTKPNIFSEELPSRAPIEIDSASDWNAAADTNILQNLDFSRWSR</sequence>
<evidence type="ECO:0000313" key="5">
    <source>
        <dbReference type="Proteomes" id="UP001152592"/>
    </source>
</evidence>
<dbReference type="OrthoDB" id="2560628at2759"/>
<feature type="region of interest" description="Disordered" evidence="2">
    <location>
        <begin position="1"/>
        <end position="29"/>
    </location>
</feature>
<dbReference type="InterPro" id="IPR016024">
    <property type="entry name" value="ARM-type_fold"/>
</dbReference>
<evidence type="ECO:0000313" key="4">
    <source>
        <dbReference type="EMBL" id="CAG8386708.1"/>
    </source>
</evidence>
<dbReference type="SUPFAM" id="SSF48371">
    <property type="entry name" value="ARM repeat"/>
    <property type="match status" value="1"/>
</dbReference>
<protein>
    <recommendedName>
        <fullName evidence="3">Rap-GAP domain-containing protein</fullName>
    </recommendedName>
</protein>
<evidence type="ECO:0000256" key="2">
    <source>
        <dbReference type="SAM" id="MobiDB-lite"/>
    </source>
</evidence>
<dbReference type="SUPFAM" id="SSF111347">
    <property type="entry name" value="Rap/Ran-GAP"/>
    <property type="match status" value="1"/>
</dbReference>
<dbReference type="Proteomes" id="UP001152592">
    <property type="component" value="Unassembled WGS sequence"/>
</dbReference>
<dbReference type="InterPro" id="IPR027107">
    <property type="entry name" value="Tuberin/Ral-act_asu"/>
</dbReference>
<feature type="domain" description="Rap-GAP" evidence="3">
    <location>
        <begin position="1303"/>
        <end position="1540"/>
    </location>
</feature>
<dbReference type="Pfam" id="PF11864">
    <property type="entry name" value="DUF3384"/>
    <property type="match status" value="1"/>
</dbReference>
<keyword evidence="1" id="KW-0343">GTPase activation</keyword>
<comment type="caution">
    <text evidence="4">The sequence shown here is derived from an EMBL/GenBank/DDBJ whole genome shotgun (WGS) entry which is preliminary data.</text>
</comment>
<dbReference type="GO" id="GO:0005096">
    <property type="term" value="F:GTPase activator activity"/>
    <property type="evidence" value="ECO:0007669"/>
    <property type="project" value="UniProtKB-KW"/>
</dbReference>
<dbReference type="PANTHER" id="PTHR10063">
    <property type="entry name" value="TUBERIN"/>
    <property type="match status" value="1"/>
</dbReference>
<evidence type="ECO:0000259" key="3">
    <source>
        <dbReference type="PROSITE" id="PS50085"/>
    </source>
</evidence>
<name>A0A9W4J9Z9_9EURO</name>
<dbReference type="EMBL" id="CAJVPD010000240">
    <property type="protein sequence ID" value="CAG8386708.1"/>
    <property type="molecule type" value="Genomic_DNA"/>
</dbReference>